<evidence type="ECO:0000313" key="1">
    <source>
        <dbReference type="EMBL" id="KAK3582919.1"/>
    </source>
</evidence>
<comment type="caution">
    <text evidence="1">The sequence shown here is derived from an EMBL/GenBank/DDBJ whole genome shotgun (WGS) entry which is preliminary data.</text>
</comment>
<evidence type="ECO:0000313" key="2">
    <source>
        <dbReference type="Proteomes" id="UP001195483"/>
    </source>
</evidence>
<dbReference type="AlphaFoldDB" id="A0AAE0S0N0"/>
<sequence length="92" mass="10147">MKRPRQWNNYSVYSHYSRGRIMNSIILVFKGEVGTTPEKATAQTDIKTSAAKINVTVYAKHAGVRSVDNCCAENVGIETLGGESTKAIVTRR</sequence>
<gene>
    <name evidence="1" type="ORF">CHS0354_009726</name>
</gene>
<reference evidence="1" key="3">
    <citation type="submission" date="2023-05" db="EMBL/GenBank/DDBJ databases">
        <authorList>
            <person name="Smith C.H."/>
        </authorList>
    </citation>
    <scope>NUCLEOTIDE SEQUENCE</scope>
    <source>
        <strain evidence="1">CHS0354</strain>
        <tissue evidence="1">Mantle</tissue>
    </source>
</reference>
<protein>
    <submittedName>
        <fullName evidence="1">Uncharacterized protein</fullName>
    </submittedName>
</protein>
<proteinExistence type="predicted"/>
<name>A0AAE0S0N0_9BIVA</name>
<accession>A0AAE0S0N0</accession>
<dbReference type="EMBL" id="JAEAOA010000619">
    <property type="protein sequence ID" value="KAK3582919.1"/>
    <property type="molecule type" value="Genomic_DNA"/>
</dbReference>
<keyword evidence="2" id="KW-1185">Reference proteome</keyword>
<reference evidence="1" key="2">
    <citation type="journal article" date="2021" name="Genome Biol. Evol.">
        <title>Developing a high-quality reference genome for a parasitic bivalve with doubly uniparental inheritance (Bivalvia: Unionida).</title>
        <authorList>
            <person name="Smith C.H."/>
        </authorList>
    </citation>
    <scope>NUCLEOTIDE SEQUENCE</scope>
    <source>
        <strain evidence="1">CHS0354</strain>
        <tissue evidence="1">Mantle</tissue>
    </source>
</reference>
<reference evidence="1" key="1">
    <citation type="journal article" date="2021" name="Genome Biol. Evol.">
        <title>A High-Quality Reference Genome for a Parasitic Bivalve with Doubly Uniparental Inheritance (Bivalvia: Unionida).</title>
        <authorList>
            <person name="Smith C.H."/>
        </authorList>
    </citation>
    <scope>NUCLEOTIDE SEQUENCE</scope>
    <source>
        <strain evidence="1">CHS0354</strain>
    </source>
</reference>
<organism evidence="1 2">
    <name type="scientific">Potamilus streckersoni</name>
    <dbReference type="NCBI Taxonomy" id="2493646"/>
    <lineage>
        <taxon>Eukaryota</taxon>
        <taxon>Metazoa</taxon>
        <taxon>Spiralia</taxon>
        <taxon>Lophotrochozoa</taxon>
        <taxon>Mollusca</taxon>
        <taxon>Bivalvia</taxon>
        <taxon>Autobranchia</taxon>
        <taxon>Heteroconchia</taxon>
        <taxon>Palaeoheterodonta</taxon>
        <taxon>Unionida</taxon>
        <taxon>Unionoidea</taxon>
        <taxon>Unionidae</taxon>
        <taxon>Ambleminae</taxon>
        <taxon>Lampsilini</taxon>
        <taxon>Potamilus</taxon>
    </lineage>
</organism>
<dbReference type="Proteomes" id="UP001195483">
    <property type="component" value="Unassembled WGS sequence"/>
</dbReference>